<dbReference type="AlphaFoldDB" id="A0A0N5BKM9"/>
<dbReference type="Proteomes" id="UP000046392">
    <property type="component" value="Unplaced"/>
</dbReference>
<keyword evidence="1" id="KW-1185">Reference proteome</keyword>
<proteinExistence type="predicted"/>
<name>A0A0N5BKM9_STREA</name>
<accession>A0A0N5BKM9</accession>
<evidence type="ECO:0000313" key="2">
    <source>
        <dbReference type="WBParaSite" id="SPAL_0000648500.1"/>
    </source>
</evidence>
<organism evidence="1 2">
    <name type="scientific">Strongyloides papillosus</name>
    <name type="common">Intestinal threadworm</name>
    <dbReference type="NCBI Taxonomy" id="174720"/>
    <lineage>
        <taxon>Eukaryota</taxon>
        <taxon>Metazoa</taxon>
        <taxon>Ecdysozoa</taxon>
        <taxon>Nematoda</taxon>
        <taxon>Chromadorea</taxon>
        <taxon>Rhabditida</taxon>
        <taxon>Tylenchina</taxon>
        <taxon>Panagrolaimomorpha</taxon>
        <taxon>Strongyloidoidea</taxon>
        <taxon>Strongyloididae</taxon>
        <taxon>Strongyloides</taxon>
    </lineage>
</organism>
<sequence>KRSPNQLKELQLLIDKYGIDIIKFEIQYPLPLLTNADIDLDIPTHEKKLDDVFRKEIGKVIPLLRDFTITGLEKYVKTMEKALLSLAKNPIRYAALDRIAGPYLPVLLRKDRGMITSYYNLFLNRNGGAHAILLETLEGIIVLMEDDGHRARLGAMAQPPRHGDFAIGSYIQKFNDFVSRIDGIRMDSLEMAANTPLRNERRRQFINGLQDTLRKNVTQPDYEAEWHAFTQAYIAGFTRLYPNQPLFGIQKTGKLQSFFTFRDQHHQQRQHQLFT</sequence>
<evidence type="ECO:0000313" key="1">
    <source>
        <dbReference type="Proteomes" id="UP000046392"/>
    </source>
</evidence>
<protein>
    <submittedName>
        <fullName evidence="2">Deoxyribodipyrimidine photolyase</fullName>
    </submittedName>
</protein>
<reference evidence="2" key="1">
    <citation type="submission" date="2017-02" db="UniProtKB">
        <authorList>
            <consortium name="WormBaseParasite"/>
        </authorList>
    </citation>
    <scope>IDENTIFICATION</scope>
</reference>
<dbReference type="WBParaSite" id="SPAL_0000648500.1">
    <property type="protein sequence ID" value="SPAL_0000648500.1"/>
    <property type="gene ID" value="SPAL_0000648500"/>
</dbReference>
<dbReference type="STRING" id="174720.A0A0N5BKM9"/>